<protein>
    <submittedName>
        <fullName evidence="6">Bifunctional polymyxin resistance protein ArnA</fullName>
    </submittedName>
</protein>
<organism evidence="6 7">
    <name type="scientific">Aquicella siphonis</name>
    <dbReference type="NCBI Taxonomy" id="254247"/>
    <lineage>
        <taxon>Bacteria</taxon>
        <taxon>Pseudomonadati</taxon>
        <taxon>Pseudomonadota</taxon>
        <taxon>Gammaproteobacteria</taxon>
        <taxon>Legionellales</taxon>
        <taxon>Coxiellaceae</taxon>
        <taxon>Aquicella</taxon>
    </lineage>
</organism>
<dbReference type="UniPathway" id="UPA00796">
    <property type="reaction ID" value="UER00771"/>
</dbReference>
<dbReference type="EMBL" id="LR699119">
    <property type="protein sequence ID" value="VVC75726.1"/>
    <property type="molecule type" value="Genomic_DNA"/>
</dbReference>
<dbReference type="GO" id="GO:0070403">
    <property type="term" value="F:NAD+ binding"/>
    <property type="evidence" value="ECO:0007669"/>
    <property type="project" value="InterPro"/>
</dbReference>
<dbReference type="InterPro" id="IPR001509">
    <property type="entry name" value="Epimerase_deHydtase"/>
</dbReference>
<evidence type="ECO:0000256" key="4">
    <source>
        <dbReference type="ARBA" id="ARBA00023239"/>
    </source>
</evidence>
<dbReference type="Gene3D" id="3.40.50.720">
    <property type="entry name" value="NAD(P)-binding Rossmann-like Domain"/>
    <property type="match status" value="1"/>
</dbReference>
<sequence>MHILVTGGCGFIGSHIVEHHIASGDSVHVVDDLTTGSLKNIEPFKSHPNLRFDQADIVTWPELNNSVAKADLVYHMAAVVGIYRVLAEPIKVISTNIAGTERVLRAVAARGNHQRIIIASSSEVYGHSQKDLLSETDHLIVESAAQPRWSYAISKLADEALGIAYSRAAGMKLTIIRLFNTVGPRQSGRYGMVLPRFIKQAVSGEPMTIFGDGTQTRCFSDVRDIVASLAKLAENPKAIGEIVNVGKDHEITINELATIVRERANSNSNMVYIPYEKAYTSDFVDIKKRHPDLTKFKSLTNYNYKWTLEKTIDDLITMELETK</sequence>
<evidence type="ECO:0000256" key="1">
    <source>
        <dbReference type="ARBA" id="ARBA00001911"/>
    </source>
</evidence>
<comment type="cofactor">
    <cofactor evidence="1">
        <name>NAD(+)</name>
        <dbReference type="ChEBI" id="CHEBI:57540"/>
    </cofactor>
</comment>
<evidence type="ECO:0000259" key="5">
    <source>
        <dbReference type="Pfam" id="PF01370"/>
    </source>
</evidence>
<evidence type="ECO:0000256" key="3">
    <source>
        <dbReference type="ARBA" id="ARBA00023027"/>
    </source>
</evidence>
<gene>
    <name evidence="6" type="primary">arnA_2</name>
    <name evidence="6" type="ORF">AQUSIP_10200</name>
</gene>
<dbReference type="InterPro" id="IPR044516">
    <property type="entry name" value="UXS-like"/>
</dbReference>
<keyword evidence="3" id="KW-0520">NAD</keyword>
<dbReference type="AlphaFoldDB" id="A0A5E4PHC8"/>
<keyword evidence="2" id="KW-0210">Decarboxylase</keyword>
<name>A0A5E4PHC8_9COXI</name>
<evidence type="ECO:0000313" key="7">
    <source>
        <dbReference type="Proteomes" id="UP000324194"/>
    </source>
</evidence>
<dbReference type="KEGG" id="asip:AQUSIP_10200"/>
<dbReference type="GO" id="GO:0005737">
    <property type="term" value="C:cytoplasm"/>
    <property type="evidence" value="ECO:0007669"/>
    <property type="project" value="TreeGrafter"/>
</dbReference>
<keyword evidence="7" id="KW-1185">Reference proteome</keyword>
<feature type="domain" description="NAD-dependent epimerase/dehydratase" evidence="5">
    <location>
        <begin position="3"/>
        <end position="246"/>
    </location>
</feature>
<dbReference type="InterPro" id="IPR036291">
    <property type="entry name" value="NAD(P)-bd_dom_sf"/>
</dbReference>
<accession>A0A5E4PHC8</accession>
<keyword evidence="4" id="KW-0456">Lyase</keyword>
<proteinExistence type="predicted"/>
<dbReference type="SUPFAM" id="SSF51735">
    <property type="entry name" value="NAD(P)-binding Rossmann-fold domains"/>
    <property type="match status" value="1"/>
</dbReference>
<dbReference type="Proteomes" id="UP000324194">
    <property type="component" value="Chromosome 1"/>
</dbReference>
<evidence type="ECO:0000313" key="6">
    <source>
        <dbReference type="EMBL" id="VVC75726.1"/>
    </source>
</evidence>
<dbReference type="Pfam" id="PF01370">
    <property type="entry name" value="Epimerase"/>
    <property type="match status" value="1"/>
</dbReference>
<reference evidence="6 7" key="1">
    <citation type="submission" date="2019-08" db="EMBL/GenBank/DDBJ databases">
        <authorList>
            <person name="Guy L."/>
        </authorList>
    </citation>
    <scope>NUCLEOTIDE SEQUENCE [LARGE SCALE GENOMIC DNA]</scope>
    <source>
        <strain evidence="6 7">SGT-108</strain>
    </source>
</reference>
<dbReference type="PANTHER" id="PTHR43078:SF6">
    <property type="entry name" value="UDP-GLUCURONIC ACID DECARBOXYLASE 1"/>
    <property type="match status" value="1"/>
</dbReference>
<dbReference type="RefSeq" id="WP_148339007.1">
    <property type="nucleotide sequence ID" value="NZ_LR699119.1"/>
</dbReference>
<dbReference type="GO" id="GO:0042732">
    <property type="term" value="P:D-xylose metabolic process"/>
    <property type="evidence" value="ECO:0007669"/>
    <property type="project" value="InterPro"/>
</dbReference>
<dbReference type="PANTHER" id="PTHR43078">
    <property type="entry name" value="UDP-GLUCURONIC ACID DECARBOXYLASE-RELATED"/>
    <property type="match status" value="1"/>
</dbReference>
<dbReference type="OrthoDB" id="9803010at2"/>
<dbReference type="GO" id="GO:0048040">
    <property type="term" value="F:UDP-glucuronate decarboxylase activity"/>
    <property type="evidence" value="ECO:0007669"/>
    <property type="project" value="TreeGrafter"/>
</dbReference>
<dbReference type="GO" id="GO:0033320">
    <property type="term" value="P:UDP-D-xylose biosynthetic process"/>
    <property type="evidence" value="ECO:0007669"/>
    <property type="project" value="UniProtKB-UniPathway"/>
</dbReference>
<evidence type="ECO:0000256" key="2">
    <source>
        <dbReference type="ARBA" id="ARBA00022793"/>
    </source>
</evidence>